<keyword evidence="1" id="KW-0812">Transmembrane</keyword>
<dbReference type="Proteomes" id="UP000465220">
    <property type="component" value="Unassembled WGS sequence"/>
</dbReference>
<accession>A0ABQ1A9Q3</accession>
<feature type="transmembrane region" description="Helical" evidence="1">
    <location>
        <begin position="242"/>
        <end position="265"/>
    </location>
</feature>
<dbReference type="EMBL" id="BLKI01000024">
    <property type="protein sequence ID" value="GFF76968.1"/>
    <property type="molecule type" value="Genomic_DNA"/>
</dbReference>
<protein>
    <submittedName>
        <fullName evidence="2">Uncharacterized protein</fullName>
    </submittedName>
</protein>
<name>A0ABQ1A9Q3_ASPLE</name>
<proteinExistence type="predicted"/>
<gene>
    <name evidence="2" type="ORF">IFM60648_04837</name>
</gene>
<keyword evidence="1" id="KW-1133">Transmembrane helix</keyword>
<organism evidence="2 3">
    <name type="scientific">Aspergillus lentulus</name>
    <dbReference type="NCBI Taxonomy" id="293939"/>
    <lineage>
        <taxon>Eukaryota</taxon>
        <taxon>Fungi</taxon>
        <taxon>Dikarya</taxon>
        <taxon>Ascomycota</taxon>
        <taxon>Pezizomycotina</taxon>
        <taxon>Eurotiomycetes</taxon>
        <taxon>Eurotiomycetidae</taxon>
        <taxon>Eurotiales</taxon>
        <taxon>Aspergillaceae</taxon>
        <taxon>Aspergillus</taxon>
        <taxon>Aspergillus subgen. Fumigati</taxon>
    </lineage>
</organism>
<comment type="caution">
    <text evidence="2">The sequence shown here is derived from an EMBL/GenBank/DDBJ whole genome shotgun (WGS) entry which is preliminary data.</text>
</comment>
<reference evidence="2 3" key="1">
    <citation type="submission" date="2020-01" db="EMBL/GenBank/DDBJ databases">
        <title>Draft genome sequence of Aspergillus lentulus IFM 60648.</title>
        <authorList>
            <person name="Takahashi H."/>
            <person name="Yaguchi T."/>
        </authorList>
    </citation>
    <scope>NUCLEOTIDE SEQUENCE [LARGE SCALE GENOMIC DNA]</scope>
    <source>
        <strain evidence="2 3">IFM 60648</strain>
    </source>
</reference>
<evidence type="ECO:0000313" key="3">
    <source>
        <dbReference type="Proteomes" id="UP000465220"/>
    </source>
</evidence>
<evidence type="ECO:0000256" key="1">
    <source>
        <dbReference type="SAM" id="Phobius"/>
    </source>
</evidence>
<keyword evidence="3" id="KW-1185">Reference proteome</keyword>
<sequence length="271" mass="30750">MQRTTQVLPPMLRNVLSSTVTYIGQNHVLDKLFRQRQQIARSQQFDSARLFVGLVAALQPVEALRQPSDFILSFRLHPRERPDAALVYRPVEALKAWARDARNHLPKDKQAELKDLIRQIVAGPSAACEKTDPGELKLRQDRGMDVSRYKTPMPETRSLNKVTRVTGADRPQIERWRVLWGYREILGYPKKRQDCGLNDQIKRFKIPITRNNPKVPSKSTNNSVSVSDAPLAATFVAKDTPMLAGIGIGCVAAIAAIVVLVYWAFMWIQRR</sequence>
<keyword evidence="1" id="KW-0472">Membrane</keyword>
<evidence type="ECO:0000313" key="2">
    <source>
        <dbReference type="EMBL" id="GFF76968.1"/>
    </source>
</evidence>